<protein>
    <recommendedName>
        <fullName evidence="1">F-box domain-containing protein</fullName>
    </recommendedName>
</protein>
<feature type="domain" description="F-box" evidence="1">
    <location>
        <begin position="5"/>
        <end position="52"/>
    </location>
</feature>
<proteinExistence type="predicted"/>
<dbReference type="Gene3D" id="3.80.10.10">
    <property type="entry name" value="Ribonuclease Inhibitor"/>
    <property type="match status" value="1"/>
</dbReference>
<accession>A0A815QN15</accession>
<evidence type="ECO:0000313" key="4">
    <source>
        <dbReference type="Proteomes" id="UP000663832"/>
    </source>
</evidence>
<organism evidence="2 5">
    <name type="scientific">Adineta steineri</name>
    <dbReference type="NCBI Taxonomy" id="433720"/>
    <lineage>
        <taxon>Eukaryota</taxon>
        <taxon>Metazoa</taxon>
        <taxon>Spiralia</taxon>
        <taxon>Gnathifera</taxon>
        <taxon>Rotifera</taxon>
        <taxon>Eurotatoria</taxon>
        <taxon>Bdelloidea</taxon>
        <taxon>Adinetida</taxon>
        <taxon>Adinetidae</taxon>
        <taxon>Adineta</taxon>
    </lineage>
</organism>
<dbReference type="EMBL" id="CAJNOI010002240">
    <property type="protein sequence ID" value="CAF1465489.1"/>
    <property type="molecule type" value="Genomic_DNA"/>
</dbReference>
<dbReference type="InterPro" id="IPR032675">
    <property type="entry name" value="LRR_dom_sf"/>
</dbReference>
<dbReference type="AlphaFoldDB" id="A0A815QN15"/>
<reference evidence="2" key="1">
    <citation type="submission" date="2021-02" db="EMBL/GenBank/DDBJ databases">
        <authorList>
            <person name="Nowell W R."/>
        </authorList>
    </citation>
    <scope>NUCLEOTIDE SEQUENCE</scope>
</reference>
<evidence type="ECO:0000313" key="2">
    <source>
        <dbReference type="EMBL" id="CAF1465489.1"/>
    </source>
</evidence>
<evidence type="ECO:0000259" key="1">
    <source>
        <dbReference type="PROSITE" id="PS50181"/>
    </source>
</evidence>
<dbReference type="InterPro" id="IPR001810">
    <property type="entry name" value="F-box_dom"/>
</dbReference>
<dbReference type="EMBL" id="CAJNOM010002559">
    <property type="protein sequence ID" value="CAF1634331.1"/>
    <property type="molecule type" value="Genomic_DNA"/>
</dbReference>
<name>A0A815QN15_9BILA</name>
<gene>
    <name evidence="2" type="ORF">BJG266_LOCUS41217</name>
    <name evidence="3" type="ORF">QVE165_LOCUS58084</name>
</gene>
<evidence type="ECO:0000313" key="3">
    <source>
        <dbReference type="EMBL" id="CAF1634331.1"/>
    </source>
</evidence>
<dbReference type="Proteomes" id="UP000663832">
    <property type="component" value="Unassembled WGS sequence"/>
</dbReference>
<dbReference type="OrthoDB" id="10051374at2759"/>
<dbReference type="Proteomes" id="UP000663877">
    <property type="component" value="Unassembled WGS sequence"/>
</dbReference>
<comment type="caution">
    <text evidence="2">The sequence shown here is derived from an EMBL/GenBank/DDBJ whole genome shotgun (WGS) entry which is preliminary data.</text>
</comment>
<evidence type="ECO:0000313" key="5">
    <source>
        <dbReference type="Proteomes" id="UP000663877"/>
    </source>
</evidence>
<dbReference type="PROSITE" id="PS50181">
    <property type="entry name" value="FBOX"/>
    <property type="match status" value="1"/>
</dbReference>
<keyword evidence="4" id="KW-1185">Reference proteome</keyword>
<sequence>MTPSTANILTLSDEILLNIFNKLDNMDVLYSIIGVNRILDRVARDTSFTQSLNFLKILDNTNNLKINFILDRFCLDIIPRIKHSIKCLTIDLFSIDRVLRIGNYPQLRKLTLNNVQR</sequence>